<protein>
    <submittedName>
        <fullName evidence="6">Short-chain fatty acyl-CoA regulator family protein</fullName>
    </submittedName>
</protein>
<dbReference type="InterPro" id="IPR010982">
    <property type="entry name" value="Lambda_DNA-bd_dom_sf"/>
</dbReference>
<dbReference type="Pfam" id="PF09856">
    <property type="entry name" value="ScfRs"/>
    <property type="match status" value="1"/>
</dbReference>
<dbReference type="InterPro" id="IPR050807">
    <property type="entry name" value="TransReg_Diox_bact_type"/>
</dbReference>
<dbReference type="EMBL" id="JBHUIY010000062">
    <property type="protein sequence ID" value="MFD2235670.1"/>
    <property type="molecule type" value="Genomic_DNA"/>
</dbReference>
<keyword evidence="4" id="KW-0804">Transcription</keyword>
<evidence type="ECO:0000256" key="1">
    <source>
        <dbReference type="ARBA" id="ARBA00007227"/>
    </source>
</evidence>
<evidence type="ECO:0000313" key="7">
    <source>
        <dbReference type="Proteomes" id="UP001597296"/>
    </source>
</evidence>
<keyword evidence="3" id="KW-0238">DNA-binding</keyword>
<accession>A0ABW5CEJ1</accession>
<dbReference type="Proteomes" id="UP001597296">
    <property type="component" value="Unassembled WGS sequence"/>
</dbReference>
<evidence type="ECO:0000256" key="3">
    <source>
        <dbReference type="ARBA" id="ARBA00023125"/>
    </source>
</evidence>
<dbReference type="InterPro" id="IPR001387">
    <property type="entry name" value="Cro/C1-type_HTH"/>
</dbReference>
<evidence type="ECO:0000313" key="6">
    <source>
        <dbReference type="EMBL" id="MFD2235670.1"/>
    </source>
</evidence>
<dbReference type="PANTHER" id="PTHR46797">
    <property type="entry name" value="HTH-TYPE TRANSCRIPTIONAL REGULATOR"/>
    <property type="match status" value="1"/>
</dbReference>
<sequence>MKKAFIGPRIQRLREDLGLNQAELARRLGLSASYLNQIEHNQRPLTTTVLARINATLGVELQVFTEEEQARLVADLREVLGENGGEEAIPLGDIKSLATNMPRIGRALVALHRRSQAAEERLAALAAPPGIPGGAAPTRRPMPYEEVRDFFYHRHNYVAELDEAAERLVAREGLTPGAMESGLEQLLRSRYGVTTTWAETDGTSLNRSYDAERHVLSLSRALSSGQRAFQLATQLAFLDQAALIDRLIECPQLPGPESRALARIGLANYFAGAVLLPYTPFLAATETLSYDIDLLGLRFGVGFETVCHRLSTLQRAEARGVPFFFVRVDRAGNISKRQSATDFHFSRVGGTCPLWNVYEAFAHPGRIVTQMAAMPDGRTYLWIARTVDHSRSGYGTPGKTFAIGLGCDLRHAGKLVYARGLDLAHPEAAMPIGAGCKVCDRPSCPQRAFPPLGRAVRIDEHHSAFDPYPAR</sequence>
<proteinExistence type="inferred from homology"/>
<feature type="domain" description="HTH cro/C1-type" evidence="5">
    <location>
        <begin position="10"/>
        <end position="64"/>
    </location>
</feature>
<evidence type="ECO:0000256" key="4">
    <source>
        <dbReference type="ARBA" id="ARBA00023163"/>
    </source>
</evidence>
<keyword evidence="7" id="KW-1185">Reference proteome</keyword>
<name>A0ABW5CEJ1_9PROT</name>
<dbReference type="CDD" id="cd00093">
    <property type="entry name" value="HTH_XRE"/>
    <property type="match status" value="1"/>
</dbReference>
<dbReference type="InterPro" id="IPR010359">
    <property type="entry name" value="IrrE_HExxH"/>
</dbReference>
<reference evidence="7" key="1">
    <citation type="journal article" date="2019" name="Int. J. Syst. Evol. Microbiol.">
        <title>The Global Catalogue of Microorganisms (GCM) 10K type strain sequencing project: providing services to taxonomists for standard genome sequencing and annotation.</title>
        <authorList>
            <consortium name="The Broad Institute Genomics Platform"/>
            <consortium name="The Broad Institute Genome Sequencing Center for Infectious Disease"/>
            <person name="Wu L."/>
            <person name="Ma J."/>
        </authorList>
    </citation>
    <scope>NUCLEOTIDE SEQUENCE [LARGE SCALE GENOMIC DNA]</scope>
    <source>
        <strain evidence="7">KCTC 15012</strain>
    </source>
</reference>
<dbReference type="PROSITE" id="PS50943">
    <property type="entry name" value="HTH_CROC1"/>
    <property type="match status" value="1"/>
</dbReference>
<dbReference type="SUPFAM" id="SSF47413">
    <property type="entry name" value="lambda repressor-like DNA-binding domains"/>
    <property type="match status" value="1"/>
</dbReference>
<evidence type="ECO:0000259" key="5">
    <source>
        <dbReference type="PROSITE" id="PS50943"/>
    </source>
</evidence>
<comment type="similarity">
    <text evidence="1">Belongs to the short-chain fatty acyl-CoA assimilation regulator (ScfR) family.</text>
</comment>
<dbReference type="PIRSF" id="PIRSF019251">
    <property type="entry name" value="Rv0465c"/>
    <property type="match status" value="1"/>
</dbReference>
<dbReference type="InterPro" id="IPR018653">
    <property type="entry name" value="ScfR_C"/>
</dbReference>
<keyword evidence="2" id="KW-0805">Transcription regulation</keyword>
<dbReference type="InterPro" id="IPR026281">
    <property type="entry name" value="HTH_RamB"/>
</dbReference>
<dbReference type="Pfam" id="PF06114">
    <property type="entry name" value="Peptidase_M78"/>
    <property type="match status" value="1"/>
</dbReference>
<dbReference type="SMART" id="SM00530">
    <property type="entry name" value="HTH_XRE"/>
    <property type="match status" value="1"/>
</dbReference>
<dbReference type="RefSeq" id="WP_377319060.1">
    <property type="nucleotide sequence ID" value="NZ_JBHUIY010000062.1"/>
</dbReference>
<dbReference type="Gene3D" id="1.10.260.40">
    <property type="entry name" value="lambda repressor-like DNA-binding domains"/>
    <property type="match status" value="1"/>
</dbReference>
<evidence type="ECO:0000256" key="2">
    <source>
        <dbReference type="ARBA" id="ARBA00023015"/>
    </source>
</evidence>
<comment type="caution">
    <text evidence="6">The sequence shown here is derived from an EMBL/GenBank/DDBJ whole genome shotgun (WGS) entry which is preliminary data.</text>
</comment>
<dbReference type="Pfam" id="PF01381">
    <property type="entry name" value="HTH_3"/>
    <property type="match status" value="1"/>
</dbReference>
<organism evidence="6 7">
    <name type="scientific">Phaeospirillum tilakii</name>
    <dbReference type="NCBI Taxonomy" id="741673"/>
    <lineage>
        <taxon>Bacteria</taxon>
        <taxon>Pseudomonadati</taxon>
        <taxon>Pseudomonadota</taxon>
        <taxon>Alphaproteobacteria</taxon>
        <taxon>Rhodospirillales</taxon>
        <taxon>Rhodospirillaceae</taxon>
        <taxon>Phaeospirillum</taxon>
    </lineage>
</organism>
<dbReference type="PANTHER" id="PTHR46797:SF23">
    <property type="entry name" value="HTH-TYPE TRANSCRIPTIONAL REGULATOR SUTR"/>
    <property type="match status" value="1"/>
</dbReference>
<gene>
    <name evidence="6" type="ORF">ACFSNB_17870</name>
</gene>